<feature type="non-terminal residue" evidence="1">
    <location>
        <position position="100"/>
    </location>
</feature>
<evidence type="ECO:0008006" key="2">
    <source>
        <dbReference type="Google" id="ProtNLM"/>
    </source>
</evidence>
<dbReference type="Gene3D" id="2.60.120.620">
    <property type="entry name" value="q2cbj1_9rhob like domain"/>
    <property type="match status" value="1"/>
</dbReference>
<protein>
    <recommendedName>
        <fullName evidence="2">Phytanoyl-CoA dioxygenase</fullName>
    </recommendedName>
</protein>
<sequence length="100" mass="11639">MTDTQRKSEWDNSEFREYCAEGETRAFELGNRGPIRFTPEGHLDPDILDAYERCGFYVFENVIGEGELQECRSEVDELLERAPWPHRESEVDRNGRLALG</sequence>
<proteinExistence type="predicted"/>
<accession>A0A383CKI4</accession>
<reference evidence="1" key="1">
    <citation type="submission" date="2018-05" db="EMBL/GenBank/DDBJ databases">
        <authorList>
            <person name="Lanie J.A."/>
            <person name="Ng W.-L."/>
            <person name="Kazmierczak K.M."/>
            <person name="Andrzejewski T.M."/>
            <person name="Davidsen T.M."/>
            <person name="Wayne K.J."/>
            <person name="Tettelin H."/>
            <person name="Glass J.I."/>
            <person name="Rusch D."/>
            <person name="Podicherti R."/>
            <person name="Tsui H.-C.T."/>
            <person name="Winkler M.E."/>
        </authorList>
    </citation>
    <scope>NUCLEOTIDE SEQUENCE</scope>
</reference>
<gene>
    <name evidence="1" type="ORF">METZ01_LOCUS485751</name>
</gene>
<dbReference type="AlphaFoldDB" id="A0A383CKI4"/>
<evidence type="ECO:0000313" key="1">
    <source>
        <dbReference type="EMBL" id="SVE32897.1"/>
    </source>
</evidence>
<dbReference type="EMBL" id="UINC01209746">
    <property type="protein sequence ID" value="SVE32897.1"/>
    <property type="molecule type" value="Genomic_DNA"/>
</dbReference>
<name>A0A383CKI4_9ZZZZ</name>
<dbReference type="SUPFAM" id="SSF51197">
    <property type="entry name" value="Clavaminate synthase-like"/>
    <property type="match status" value="1"/>
</dbReference>
<organism evidence="1">
    <name type="scientific">marine metagenome</name>
    <dbReference type="NCBI Taxonomy" id="408172"/>
    <lineage>
        <taxon>unclassified sequences</taxon>
        <taxon>metagenomes</taxon>
        <taxon>ecological metagenomes</taxon>
    </lineage>
</organism>